<protein>
    <recommendedName>
        <fullName evidence="1">N-acetyltransferase domain-containing protein</fullName>
    </recommendedName>
</protein>
<dbReference type="EMBL" id="JABENB010000003">
    <property type="protein sequence ID" value="NNG41291.1"/>
    <property type="molecule type" value="Genomic_DNA"/>
</dbReference>
<sequence>MPPTLSMPLAMTSCVVPPSAPRLVTDDFTMVRFDTGYRYDAGVFDIRGEREPRELIRDVVAQARAWGRTAVWWHGLTDTSAPRGLEDALLAAGAQVADQHAVFAVELDRATTPDGLDPAIEVHEPGDDAEVRMLRTVDQDSWEVHRSQPDDLDIARRHAQGTDRFETHLLAMVDGRPAGSATLTTRDDLAVLWGGATAGWARGRGVYRALTRDRLGRAQGAGCRIAIAKAQPQLADVLGDFGFVSCGNERTLRMTIGA</sequence>
<name>A0A849APF0_9MICO</name>
<dbReference type="Gene3D" id="3.40.630.30">
    <property type="match status" value="1"/>
</dbReference>
<evidence type="ECO:0000313" key="2">
    <source>
        <dbReference type="EMBL" id="NNG41291.1"/>
    </source>
</evidence>
<dbReference type="InterPro" id="IPR000182">
    <property type="entry name" value="GNAT_dom"/>
</dbReference>
<evidence type="ECO:0000259" key="1">
    <source>
        <dbReference type="PROSITE" id="PS51186"/>
    </source>
</evidence>
<dbReference type="GO" id="GO:0016747">
    <property type="term" value="F:acyltransferase activity, transferring groups other than amino-acyl groups"/>
    <property type="evidence" value="ECO:0007669"/>
    <property type="project" value="InterPro"/>
</dbReference>
<evidence type="ECO:0000313" key="3">
    <source>
        <dbReference type="Proteomes" id="UP000557772"/>
    </source>
</evidence>
<dbReference type="RefSeq" id="WP_171158456.1">
    <property type="nucleotide sequence ID" value="NZ_JABENB010000003.1"/>
</dbReference>
<proteinExistence type="predicted"/>
<keyword evidence="3" id="KW-1185">Reference proteome</keyword>
<comment type="caution">
    <text evidence="2">The sequence shown here is derived from an EMBL/GenBank/DDBJ whole genome shotgun (WGS) entry which is preliminary data.</text>
</comment>
<gene>
    <name evidence="2" type="ORF">HJ588_18690</name>
</gene>
<feature type="domain" description="N-acetyltransferase" evidence="1">
    <location>
        <begin position="129"/>
        <end position="258"/>
    </location>
</feature>
<accession>A0A849APF0</accession>
<organism evidence="2 3">
    <name type="scientific">Flexivirga aerilata</name>
    <dbReference type="NCBI Taxonomy" id="1656889"/>
    <lineage>
        <taxon>Bacteria</taxon>
        <taxon>Bacillati</taxon>
        <taxon>Actinomycetota</taxon>
        <taxon>Actinomycetes</taxon>
        <taxon>Micrococcales</taxon>
        <taxon>Dermacoccaceae</taxon>
        <taxon>Flexivirga</taxon>
    </lineage>
</organism>
<dbReference type="PROSITE" id="PS51186">
    <property type="entry name" value="GNAT"/>
    <property type="match status" value="1"/>
</dbReference>
<dbReference type="Pfam" id="PF00583">
    <property type="entry name" value="Acetyltransf_1"/>
    <property type="match status" value="1"/>
</dbReference>
<dbReference type="AlphaFoldDB" id="A0A849APF0"/>
<reference evidence="2 3" key="1">
    <citation type="submission" date="2020-05" db="EMBL/GenBank/DDBJ databases">
        <title>Flexivirga sp. ID2601S isolated from air conditioner.</title>
        <authorList>
            <person name="Kim D.H."/>
        </authorList>
    </citation>
    <scope>NUCLEOTIDE SEQUENCE [LARGE SCALE GENOMIC DNA]</scope>
    <source>
        <strain evidence="2 3">ID2601S</strain>
    </source>
</reference>
<dbReference type="InterPro" id="IPR016181">
    <property type="entry name" value="Acyl_CoA_acyltransferase"/>
</dbReference>
<dbReference type="Proteomes" id="UP000557772">
    <property type="component" value="Unassembled WGS sequence"/>
</dbReference>
<dbReference type="SUPFAM" id="SSF55729">
    <property type="entry name" value="Acyl-CoA N-acyltransferases (Nat)"/>
    <property type="match status" value="1"/>
</dbReference>